<reference evidence="2" key="1">
    <citation type="journal article" date="2019" name="Int. J. Syst. Evol. Microbiol.">
        <title>The Global Catalogue of Microorganisms (GCM) 10K type strain sequencing project: providing services to taxonomists for standard genome sequencing and annotation.</title>
        <authorList>
            <consortium name="The Broad Institute Genomics Platform"/>
            <consortium name="The Broad Institute Genome Sequencing Center for Infectious Disease"/>
            <person name="Wu L."/>
            <person name="Ma J."/>
        </authorList>
    </citation>
    <scope>NUCLEOTIDE SEQUENCE [LARGE SCALE GENOMIC DNA]</scope>
    <source>
        <strain evidence="2">CCUG 63830</strain>
    </source>
</reference>
<organism evidence="1 2">
    <name type="scientific">Deinococcus multiflagellatus</name>
    <dbReference type="NCBI Taxonomy" id="1656887"/>
    <lineage>
        <taxon>Bacteria</taxon>
        <taxon>Thermotogati</taxon>
        <taxon>Deinococcota</taxon>
        <taxon>Deinococci</taxon>
        <taxon>Deinococcales</taxon>
        <taxon>Deinococcaceae</taxon>
        <taxon>Deinococcus</taxon>
    </lineage>
</organism>
<dbReference type="EMBL" id="JBHSWB010000001">
    <property type="protein sequence ID" value="MFC6660418.1"/>
    <property type="molecule type" value="Genomic_DNA"/>
</dbReference>
<proteinExistence type="predicted"/>
<dbReference type="Proteomes" id="UP001596317">
    <property type="component" value="Unassembled WGS sequence"/>
</dbReference>
<keyword evidence="2" id="KW-1185">Reference proteome</keyword>
<protein>
    <submittedName>
        <fullName evidence="1">Uncharacterized protein</fullName>
    </submittedName>
</protein>
<dbReference type="RefSeq" id="WP_380055417.1">
    <property type="nucleotide sequence ID" value="NZ_JBHSWB010000001.1"/>
</dbReference>
<evidence type="ECO:0000313" key="2">
    <source>
        <dbReference type="Proteomes" id="UP001596317"/>
    </source>
</evidence>
<accession>A0ABW1ZHY3</accession>
<gene>
    <name evidence="1" type="ORF">ACFP90_08625</name>
</gene>
<comment type="caution">
    <text evidence="1">The sequence shown here is derived from an EMBL/GenBank/DDBJ whole genome shotgun (WGS) entry which is preliminary data.</text>
</comment>
<evidence type="ECO:0000313" key="1">
    <source>
        <dbReference type="EMBL" id="MFC6660418.1"/>
    </source>
</evidence>
<sequence length="202" mass="23158">MSSEHEQMKQALSHLWDSFLKSPLGQPAELARVGLVSYTGCSGCHDWDGTGDFYGTSEVWLKRPNGEQFFWKVGLLFEQGEFEGEHWEQGGAYSYVSIGLDATGEEQVYYRIGEVQLPNHPLTVADLAPFSEKVRELADTCFDDLTFVFQRNGFKDLVDLAQEKFEIAQQRHQHYREKGLVTPYDKSDYTWQSNPLRSNHHA</sequence>
<name>A0ABW1ZHY3_9DEIO</name>